<dbReference type="PANTHER" id="PTHR43021">
    <property type="entry name" value="NA(+)/H(+) ANTIPORTER-RELATED"/>
    <property type="match status" value="1"/>
</dbReference>
<feature type="transmembrane region" description="Helical" evidence="5">
    <location>
        <begin position="67"/>
        <end position="85"/>
    </location>
</feature>
<organism evidence="7 8">
    <name type="scientific">Pseudoduganella violacea</name>
    <dbReference type="NCBI Taxonomy" id="1715466"/>
    <lineage>
        <taxon>Bacteria</taxon>
        <taxon>Pseudomonadati</taxon>
        <taxon>Pseudomonadota</taxon>
        <taxon>Betaproteobacteria</taxon>
        <taxon>Burkholderiales</taxon>
        <taxon>Oxalobacteraceae</taxon>
        <taxon>Telluria group</taxon>
        <taxon>Pseudoduganella</taxon>
    </lineage>
</organism>
<comment type="subcellular location">
    <subcellularLocation>
        <location evidence="1">Membrane</location>
        <topology evidence="1">Multi-pass membrane protein</topology>
    </subcellularLocation>
</comment>
<feature type="transmembrane region" description="Helical" evidence="5">
    <location>
        <begin position="12"/>
        <end position="30"/>
    </location>
</feature>
<dbReference type="InterPro" id="IPR038770">
    <property type="entry name" value="Na+/solute_symporter_sf"/>
</dbReference>
<dbReference type="InterPro" id="IPR006153">
    <property type="entry name" value="Cation/H_exchanger_TM"/>
</dbReference>
<dbReference type="EMBL" id="JACHXD010000011">
    <property type="protein sequence ID" value="MBB3120734.1"/>
    <property type="molecule type" value="Genomic_DNA"/>
</dbReference>
<protein>
    <submittedName>
        <fullName evidence="7">Kef-type K+ transport system membrane component KefB</fullName>
    </submittedName>
</protein>
<feature type="transmembrane region" description="Helical" evidence="5">
    <location>
        <begin position="42"/>
        <end position="61"/>
    </location>
</feature>
<proteinExistence type="predicted"/>
<feature type="transmembrane region" description="Helical" evidence="5">
    <location>
        <begin position="248"/>
        <end position="263"/>
    </location>
</feature>
<dbReference type="Proteomes" id="UP000541535">
    <property type="component" value="Unassembled WGS sequence"/>
</dbReference>
<keyword evidence="8" id="KW-1185">Reference proteome</keyword>
<feature type="transmembrane region" description="Helical" evidence="5">
    <location>
        <begin position="159"/>
        <end position="183"/>
    </location>
</feature>
<feature type="transmembrane region" description="Helical" evidence="5">
    <location>
        <begin position="128"/>
        <end position="147"/>
    </location>
</feature>
<sequence>MPDFLVTLDLQAISAELAWPVAIALAWLAGELIHRWTTLPRISVYGLVGFSVAQAFPELFATESGSPVTFLANVAFGLILFELGYRVNLRWLRVNPWILVSGLMESALTFAVVYQLAHMSGVPPLTALLLASLGMSTSPAGVLRIINEQKSSGQVTERLLHLVAINSVLAVFVFKVIVGFWVFDTSGSLPQAISHSLIELVASAVLGAVFGFIVPAVLRKLGTLALDGTVAFALGVIMLVALTHAAQLSPVLATLTFGLMARHRRVTFARTERNFGAIGELLTVLLFVFAVSTLEWERVMAGATLALALLTARFLAKAAVVAAFSHVGGTSWRKGALTGIALSPMSVFVVLVLEQTKSMGIVLVDELAALAGMTLFMEVIGPIITQRALIWANETTRKEEH</sequence>
<feature type="transmembrane region" description="Helical" evidence="5">
    <location>
        <begin position="224"/>
        <end position="242"/>
    </location>
</feature>
<evidence type="ECO:0000256" key="5">
    <source>
        <dbReference type="SAM" id="Phobius"/>
    </source>
</evidence>
<feature type="domain" description="Cation/H+ exchanger transmembrane" evidence="6">
    <location>
        <begin position="26"/>
        <end position="390"/>
    </location>
</feature>
<dbReference type="GO" id="GO:1902600">
    <property type="term" value="P:proton transmembrane transport"/>
    <property type="evidence" value="ECO:0007669"/>
    <property type="project" value="InterPro"/>
</dbReference>
<name>A0A7W5BCM6_9BURK</name>
<evidence type="ECO:0000256" key="3">
    <source>
        <dbReference type="ARBA" id="ARBA00022989"/>
    </source>
</evidence>
<feature type="transmembrane region" description="Helical" evidence="5">
    <location>
        <begin position="195"/>
        <end position="217"/>
    </location>
</feature>
<gene>
    <name evidence="7" type="ORF">FHS03_003804</name>
</gene>
<evidence type="ECO:0000256" key="1">
    <source>
        <dbReference type="ARBA" id="ARBA00004141"/>
    </source>
</evidence>
<dbReference type="GO" id="GO:0016020">
    <property type="term" value="C:membrane"/>
    <property type="evidence" value="ECO:0007669"/>
    <property type="project" value="UniProtKB-SubCell"/>
</dbReference>
<keyword evidence="2 5" id="KW-0812">Transmembrane</keyword>
<dbReference type="Gene3D" id="1.20.1530.20">
    <property type="match status" value="1"/>
</dbReference>
<reference evidence="7 8" key="1">
    <citation type="submission" date="2020-08" db="EMBL/GenBank/DDBJ databases">
        <title>Genomic Encyclopedia of Type Strains, Phase III (KMG-III): the genomes of soil and plant-associated and newly described type strains.</title>
        <authorList>
            <person name="Whitman W."/>
        </authorList>
    </citation>
    <scope>NUCLEOTIDE SEQUENCE [LARGE SCALE GENOMIC DNA]</scope>
    <source>
        <strain evidence="7 8">CECT 8897</strain>
    </source>
</reference>
<evidence type="ECO:0000313" key="8">
    <source>
        <dbReference type="Proteomes" id="UP000541535"/>
    </source>
</evidence>
<evidence type="ECO:0000259" key="6">
    <source>
        <dbReference type="Pfam" id="PF00999"/>
    </source>
</evidence>
<feature type="transmembrane region" description="Helical" evidence="5">
    <location>
        <begin position="275"/>
        <end position="294"/>
    </location>
</feature>
<accession>A0A7W5BCM6</accession>
<dbReference type="RefSeq" id="WP_183442499.1">
    <property type="nucleotide sequence ID" value="NZ_JACHXD010000011.1"/>
</dbReference>
<evidence type="ECO:0000313" key="7">
    <source>
        <dbReference type="EMBL" id="MBB3120734.1"/>
    </source>
</evidence>
<feature type="transmembrane region" description="Helical" evidence="5">
    <location>
        <begin position="336"/>
        <end position="353"/>
    </location>
</feature>
<feature type="transmembrane region" description="Helical" evidence="5">
    <location>
        <begin position="97"/>
        <end position="116"/>
    </location>
</feature>
<keyword evidence="4 5" id="KW-0472">Membrane</keyword>
<dbReference type="Pfam" id="PF00999">
    <property type="entry name" value="Na_H_Exchanger"/>
    <property type="match status" value="1"/>
</dbReference>
<dbReference type="PANTHER" id="PTHR43021:SF2">
    <property type="entry name" value="CATION_H+ EXCHANGER DOMAIN-CONTAINING PROTEIN"/>
    <property type="match status" value="1"/>
</dbReference>
<evidence type="ECO:0000256" key="2">
    <source>
        <dbReference type="ARBA" id="ARBA00022692"/>
    </source>
</evidence>
<keyword evidence="3 5" id="KW-1133">Transmembrane helix</keyword>
<dbReference type="AlphaFoldDB" id="A0A7W5BCM6"/>
<comment type="caution">
    <text evidence="7">The sequence shown here is derived from an EMBL/GenBank/DDBJ whole genome shotgun (WGS) entry which is preliminary data.</text>
</comment>
<feature type="transmembrane region" description="Helical" evidence="5">
    <location>
        <begin position="359"/>
        <end position="380"/>
    </location>
</feature>
<feature type="transmembrane region" description="Helical" evidence="5">
    <location>
        <begin position="300"/>
        <end position="324"/>
    </location>
</feature>
<dbReference type="GO" id="GO:0015297">
    <property type="term" value="F:antiporter activity"/>
    <property type="evidence" value="ECO:0007669"/>
    <property type="project" value="InterPro"/>
</dbReference>
<evidence type="ECO:0000256" key="4">
    <source>
        <dbReference type="ARBA" id="ARBA00023136"/>
    </source>
</evidence>